<dbReference type="GO" id="GO:0005886">
    <property type="term" value="C:plasma membrane"/>
    <property type="evidence" value="ECO:0007669"/>
    <property type="project" value="UniProtKB-SubCell"/>
</dbReference>
<keyword evidence="6 8" id="KW-1133">Transmembrane helix</keyword>
<feature type="transmembrane region" description="Helical" evidence="8">
    <location>
        <begin position="12"/>
        <end position="37"/>
    </location>
</feature>
<organism evidence="10 11">
    <name type="scientific">Dyadobacter helix</name>
    <dbReference type="NCBI Taxonomy" id="2822344"/>
    <lineage>
        <taxon>Bacteria</taxon>
        <taxon>Pseudomonadati</taxon>
        <taxon>Bacteroidota</taxon>
        <taxon>Cytophagia</taxon>
        <taxon>Cytophagales</taxon>
        <taxon>Spirosomataceae</taxon>
        <taxon>Dyadobacter</taxon>
    </lineage>
</organism>
<dbReference type="NCBIfam" id="TIGR01272">
    <property type="entry name" value="gluP"/>
    <property type="match status" value="1"/>
</dbReference>
<dbReference type="InterPro" id="IPR005964">
    <property type="entry name" value="Glc/Gal_transptr_bac"/>
</dbReference>
<feature type="transmembrane region" description="Helical" evidence="8">
    <location>
        <begin position="102"/>
        <end position="119"/>
    </location>
</feature>
<evidence type="ECO:0000256" key="3">
    <source>
        <dbReference type="ARBA" id="ARBA00009120"/>
    </source>
</evidence>
<feature type="transmembrane region" description="Helical" evidence="8">
    <location>
        <begin position="79"/>
        <end position="96"/>
    </location>
</feature>
<evidence type="ECO:0000256" key="7">
    <source>
        <dbReference type="ARBA" id="ARBA00023136"/>
    </source>
</evidence>
<protein>
    <submittedName>
        <fullName evidence="10">L-fucose-proton symporter</fullName>
    </submittedName>
</protein>
<keyword evidence="11" id="KW-1185">Reference proteome</keyword>
<dbReference type="EMBL" id="CAJRAF010000004">
    <property type="protein sequence ID" value="CAG5018683.1"/>
    <property type="molecule type" value="Genomic_DNA"/>
</dbReference>
<dbReference type="GO" id="GO:1904659">
    <property type="term" value="P:D-glucose transmembrane transport"/>
    <property type="evidence" value="ECO:0007669"/>
    <property type="project" value="InterPro"/>
</dbReference>
<dbReference type="GO" id="GO:0005354">
    <property type="term" value="F:galactose transmembrane transporter activity"/>
    <property type="evidence" value="ECO:0007669"/>
    <property type="project" value="InterPro"/>
</dbReference>
<accession>A0A916N7W4</accession>
<feature type="transmembrane region" description="Helical" evidence="8">
    <location>
        <begin position="332"/>
        <end position="356"/>
    </location>
</feature>
<gene>
    <name evidence="10" type="primary">fucP_8</name>
    <name evidence="10" type="ORF">DYBT9275_06050</name>
</gene>
<comment type="similarity">
    <text evidence="3">Belongs to the major facilitator superfamily. FHS transporter (TC 2.A.1.7) family.</text>
</comment>
<feature type="domain" description="Major facilitator superfamily (MFS) profile" evidence="9">
    <location>
        <begin position="12"/>
        <end position="416"/>
    </location>
</feature>
<feature type="transmembrane region" description="Helical" evidence="8">
    <location>
        <begin position="368"/>
        <end position="388"/>
    </location>
</feature>
<reference evidence="10" key="1">
    <citation type="submission" date="2021-04" db="EMBL/GenBank/DDBJ databases">
        <authorList>
            <person name="Rodrigo-Torres L."/>
            <person name="Arahal R. D."/>
            <person name="Lucena T."/>
        </authorList>
    </citation>
    <scope>NUCLEOTIDE SEQUENCE</scope>
    <source>
        <strain evidence="10">CECT 9275</strain>
    </source>
</reference>
<dbReference type="RefSeq" id="WP_215242349.1">
    <property type="nucleotide sequence ID" value="NZ_CAJRAF010000004.1"/>
</dbReference>
<keyword evidence="4" id="KW-1003">Cell membrane</keyword>
<dbReference type="Proteomes" id="UP000680038">
    <property type="component" value="Unassembled WGS sequence"/>
</dbReference>
<dbReference type="Pfam" id="PF07690">
    <property type="entry name" value="MFS_1"/>
    <property type="match status" value="1"/>
</dbReference>
<evidence type="ECO:0000313" key="11">
    <source>
        <dbReference type="Proteomes" id="UP000680038"/>
    </source>
</evidence>
<dbReference type="PROSITE" id="PS50850">
    <property type="entry name" value="MFS"/>
    <property type="match status" value="1"/>
</dbReference>
<feature type="transmembrane region" description="Helical" evidence="8">
    <location>
        <begin position="243"/>
        <end position="262"/>
    </location>
</feature>
<dbReference type="PANTHER" id="PTHR43702:SF12">
    <property type="entry name" value="N-ACETYL GLUCOSAMINE TRANSPORTER NAGP"/>
    <property type="match status" value="1"/>
</dbReference>
<keyword evidence="5 8" id="KW-0812">Transmembrane</keyword>
<dbReference type="AlphaFoldDB" id="A0A916N7W4"/>
<proteinExistence type="inferred from homology"/>
<dbReference type="Gene3D" id="1.20.1250.20">
    <property type="entry name" value="MFS general substrate transporter like domains"/>
    <property type="match status" value="2"/>
</dbReference>
<feature type="transmembrane region" description="Helical" evidence="8">
    <location>
        <begin position="49"/>
        <end position="70"/>
    </location>
</feature>
<dbReference type="InterPro" id="IPR020846">
    <property type="entry name" value="MFS_dom"/>
</dbReference>
<dbReference type="InterPro" id="IPR050375">
    <property type="entry name" value="MFS_TsgA-like"/>
</dbReference>
<evidence type="ECO:0000256" key="5">
    <source>
        <dbReference type="ARBA" id="ARBA00022692"/>
    </source>
</evidence>
<feature type="transmembrane region" description="Helical" evidence="8">
    <location>
        <begin position="309"/>
        <end position="326"/>
    </location>
</feature>
<dbReference type="PANTHER" id="PTHR43702">
    <property type="entry name" value="L-FUCOSE-PROTON SYMPORTER"/>
    <property type="match status" value="1"/>
</dbReference>
<name>A0A916N7W4_9BACT</name>
<comment type="function">
    <text evidence="1">Intake of glucose and galactose.</text>
</comment>
<dbReference type="GO" id="GO:0055056">
    <property type="term" value="F:D-glucose transmembrane transporter activity"/>
    <property type="evidence" value="ECO:0007669"/>
    <property type="project" value="InterPro"/>
</dbReference>
<evidence type="ECO:0000256" key="2">
    <source>
        <dbReference type="ARBA" id="ARBA00004429"/>
    </source>
</evidence>
<dbReference type="InterPro" id="IPR011701">
    <property type="entry name" value="MFS"/>
</dbReference>
<evidence type="ECO:0000256" key="8">
    <source>
        <dbReference type="SAM" id="Phobius"/>
    </source>
</evidence>
<evidence type="ECO:0000259" key="9">
    <source>
        <dbReference type="PROSITE" id="PS50850"/>
    </source>
</evidence>
<comment type="caution">
    <text evidence="10">The sequence shown here is derived from an EMBL/GenBank/DDBJ whole genome shotgun (WGS) entry which is preliminary data.</text>
</comment>
<evidence type="ECO:0000256" key="4">
    <source>
        <dbReference type="ARBA" id="ARBA00022475"/>
    </source>
</evidence>
<keyword evidence="7 8" id="KW-0472">Membrane</keyword>
<evidence type="ECO:0000313" key="10">
    <source>
        <dbReference type="EMBL" id="CAG5018683.1"/>
    </source>
</evidence>
<dbReference type="InterPro" id="IPR036259">
    <property type="entry name" value="MFS_trans_sf"/>
</dbReference>
<feature type="transmembrane region" description="Helical" evidence="8">
    <location>
        <begin position="394"/>
        <end position="414"/>
    </location>
</feature>
<feature type="transmembrane region" description="Helical" evidence="8">
    <location>
        <begin position="188"/>
        <end position="212"/>
    </location>
</feature>
<evidence type="ECO:0000256" key="1">
    <source>
        <dbReference type="ARBA" id="ARBA00003321"/>
    </source>
</evidence>
<evidence type="ECO:0000256" key="6">
    <source>
        <dbReference type="ARBA" id="ARBA00022989"/>
    </source>
</evidence>
<dbReference type="CDD" id="cd17394">
    <property type="entry name" value="MFS_FucP_like"/>
    <property type="match status" value="1"/>
</dbReference>
<sequence length="432" mass="47389">MEMTRPKTYIYPLVIIAILFFVFGFITWVNGILIPYFQICLELSTFQSLFVAFASYIAYFFMAIPSAWILQHTGYKKGMVIGLVVMAIGTFMFLPAAYSRTYLVFLGGLFVTGTGLALLQTAANPYVAIIGPAESTAQRIGFMGIANKTAGILSQRILGAIFLLNADSIVESISAATNVERAAILDEYILKVVNPYLVITLILLALAVLVWLSKLPEIDEHADQSVSADSGTDDRTSVFQYPYLVLGVLALFMSAACEVIPIDGIIVYSRALGIPLNEARHFAEYALYAMLVGYVSSTILIPRWLSQQAALMYCAIGGIVMVTASYFTSGLISVYCLICTGFGSALLWGTIWGLAIRNLKRFTKIGSALLLMSVIGGGIFPLIFGTLIDYNPGWPQTSVLVLIPCYLFLFYYAVWGYRLGRWKTVIPAETTV</sequence>
<dbReference type="SUPFAM" id="SSF103473">
    <property type="entry name" value="MFS general substrate transporter"/>
    <property type="match status" value="1"/>
</dbReference>
<comment type="subcellular location">
    <subcellularLocation>
        <location evidence="2">Cell inner membrane</location>
        <topology evidence="2">Multi-pass membrane protein</topology>
    </subcellularLocation>
</comment>